<comment type="caution">
    <text evidence="3">The sequence shown here is derived from an EMBL/GenBank/DDBJ whole genome shotgun (WGS) entry which is preliminary data.</text>
</comment>
<dbReference type="AlphaFoldDB" id="A0AAE8SSA4"/>
<feature type="compositionally biased region" description="Low complexity" evidence="1">
    <location>
        <begin position="328"/>
        <end position="337"/>
    </location>
</feature>
<keyword evidence="2" id="KW-0812">Transmembrane</keyword>
<feature type="transmembrane region" description="Helical" evidence="2">
    <location>
        <begin position="52"/>
        <end position="71"/>
    </location>
</feature>
<evidence type="ECO:0000256" key="2">
    <source>
        <dbReference type="SAM" id="Phobius"/>
    </source>
</evidence>
<evidence type="ECO:0000313" key="4">
    <source>
        <dbReference type="Proteomes" id="UP001187682"/>
    </source>
</evidence>
<feature type="transmembrane region" description="Helical" evidence="2">
    <location>
        <begin position="142"/>
        <end position="167"/>
    </location>
</feature>
<name>A0AAE8SSA4_9PEZI</name>
<accession>A0AAE8SSA4</accession>
<feature type="region of interest" description="Disordered" evidence="1">
    <location>
        <begin position="256"/>
        <end position="352"/>
    </location>
</feature>
<keyword evidence="2" id="KW-1133">Transmembrane helix</keyword>
<reference evidence="3" key="1">
    <citation type="submission" date="2018-03" db="EMBL/GenBank/DDBJ databases">
        <authorList>
            <person name="Guldener U."/>
        </authorList>
    </citation>
    <scope>NUCLEOTIDE SEQUENCE</scope>
</reference>
<proteinExistence type="predicted"/>
<dbReference type="Proteomes" id="UP001187682">
    <property type="component" value="Unassembled WGS sequence"/>
</dbReference>
<keyword evidence="4" id="KW-1185">Reference proteome</keyword>
<evidence type="ECO:0000313" key="3">
    <source>
        <dbReference type="EMBL" id="SPN98935.1"/>
    </source>
</evidence>
<feature type="compositionally biased region" description="Basic and acidic residues" evidence="1">
    <location>
        <begin position="197"/>
        <end position="207"/>
    </location>
</feature>
<sequence length="403" mass="43176">MLQTPALNKLQIALRSLQLATSFVVLAIYSYTLGALSNRSLPTGTSVRAVEGIAGISVGYAIACIILVRLARTRTFPAFVLIVLDVAFAAAWIYVASANGGGAGSCSGKVKTHFGTGEAGDDIKGKTGGFMALGTYGDACRLLTACLSMAILIIFMYLGSIAVTIFLGRDHHAQKRKIISSEDPLDDPSSYPPLDSPKPDYTEEPAKRGKFSLKNLFGRRGTARRPQDPDNVLPQHTQPSDVSFRRSSFQAGDDYAHVNHHLPGAPGGVGRSSDISMTGASGGRSGYQRVSGPYEEEERPISPETIYAEYEPTRPYATPSSPPPPPQAASYSQQPQSDMWRPVDITGGARTADLGEMYEVRFPHGPYENLRPASTRNGAGGRQPQAARADPAGYRYADGVYNV</sequence>
<keyword evidence="2" id="KW-0472">Membrane</keyword>
<feature type="region of interest" description="Disordered" evidence="1">
    <location>
        <begin position="364"/>
        <end position="391"/>
    </location>
</feature>
<gene>
    <name evidence="3" type="ORF">DNG_01974</name>
</gene>
<dbReference type="EMBL" id="ONZQ02000002">
    <property type="protein sequence ID" value="SPN98935.1"/>
    <property type="molecule type" value="Genomic_DNA"/>
</dbReference>
<feature type="region of interest" description="Disordered" evidence="1">
    <location>
        <begin position="178"/>
        <end position="242"/>
    </location>
</feature>
<evidence type="ECO:0008006" key="5">
    <source>
        <dbReference type="Google" id="ProtNLM"/>
    </source>
</evidence>
<feature type="transmembrane region" description="Helical" evidence="2">
    <location>
        <begin position="78"/>
        <end position="95"/>
    </location>
</feature>
<evidence type="ECO:0000256" key="1">
    <source>
        <dbReference type="SAM" id="MobiDB-lite"/>
    </source>
</evidence>
<feature type="transmembrane region" description="Helical" evidence="2">
    <location>
        <begin position="12"/>
        <end position="32"/>
    </location>
</feature>
<protein>
    <recommendedName>
        <fullName evidence="5">MARVEL domain-containing protein</fullName>
    </recommendedName>
</protein>
<organism evidence="3 4">
    <name type="scientific">Cephalotrichum gorgonifer</name>
    <dbReference type="NCBI Taxonomy" id="2041049"/>
    <lineage>
        <taxon>Eukaryota</taxon>
        <taxon>Fungi</taxon>
        <taxon>Dikarya</taxon>
        <taxon>Ascomycota</taxon>
        <taxon>Pezizomycotina</taxon>
        <taxon>Sordariomycetes</taxon>
        <taxon>Hypocreomycetidae</taxon>
        <taxon>Microascales</taxon>
        <taxon>Microascaceae</taxon>
        <taxon>Cephalotrichum</taxon>
    </lineage>
</organism>